<name>A0A174GEK1_9CLOT</name>
<evidence type="ECO:0000313" key="3">
    <source>
        <dbReference type="Proteomes" id="UP000095594"/>
    </source>
</evidence>
<dbReference type="EMBL" id="CYZX01000011">
    <property type="protein sequence ID" value="CUO60974.1"/>
    <property type="molecule type" value="Genomic_DNA"/>
</dbReference>
<evidence type="ECO:0000259" key="1">
    <source>
        <dbReference type="Pfam" id="PF21778"/>
    </source>
</evidence>
<organism evidence="2 3">
    <name type="scientific">Clostridium disporicum</name>
    <dbReference type="NCBI Taxonomy" id="84024"/>
    <lineage>
        <taxon>Bacteria</taxon>
        <taxon>Bacillati</taxon>
        <taxon>Bacillota</taxon>
        <taxon>Clostridia</taxon>
        <taxon>Eubacteriales</taxon>
        <taxon>Clostridiaceae</taxon>
        <taxon>Clostridium</taxon>
    </lineage>
</organism>
<feature type="domain" description="DUF6873" evidence="1">
    <location>
        <begin position="4"/>
        <end position="231"/>
    </location>
</feature>
<dbReference type="AlphaFoldDB" id="A0A174GEK1"/>
<reference evidence="2 3" key="1">
    <citation type="submission" date="2015-09" db="EMBL/GenBank/DDBJ databases">
        <authorList>
            <consortium name="Pathogen Informatics"/>
        </authorList>
    </citation>
    <scope>NUCLEOTIDE SEQUENCE [LARGE SCALE GENOMIC DNA]</scope>
    <source>
        <strain evidence="2 3">2789STDY5834856</strain>
    </source>
</reference>
<evidence type="ECO:0000313" key="2">
    <source>
        <dbReference type="EMBL" id="CUO60974.1"/>
    </source>
</evidence>
<dbReference type="Pfam" id="PF21778">
    <property type="entry name" value="DUF6873"/>
    <property type="match status" value="1"/>
</dbReference>
<dbReference type="InterPro" id="IPR049238">
    <property type="entry name" value="DUF6873"/>
</dbReference>
<accession>A0A174GEK1</accession>
<gene>
    <name evidence="2" type="ORF">ERS852471_01888</name>
</gene>
<dbReference type="Proteomes" id="UP000095594">
    <property type="component" value="Unassembled WGS sequence"/>
</dbReference>
<dbReference type="OrthoDB" id="1753686at2"/>
<proteinExistence type="predicted"/>
<dbReference type="RefSeq" id="WP_055265958.1">
    <property type="nucleotide sequence ID" value="NZ_CABIXQ010000011.1"/>
</dbReference>
<sequence length="233" mass="26452">MVAFIDYRTTTTEKNSLSKLNINFIEVPKNPILYDAIDGHVDIQLNIIDKKEKKIIIQKDIDDTFIEKLKLYDITYIKSFSSLAEKYPGNIMLNAAILDDDIIHNFKYTDKNLISSLDNKKFINVKQGYSKCSILPVRNKAIITNDKGIYDTLKTEGYDILLLPPGDILLPGLNYGFIGGVGGKISDNSLAFFGNLNKYKYGKEIKHFLNKYDITPVYLHEGKLIDRGSLLCL</sequence>
<protein>
    <recommendedName>
        <fullName evidence="1">DUF6873 domain-containing protein</fullName>
    </recommendedName>
</protein>